<proteinExistence type="inferred from homology"/>
<evidence type="ECO:0000256" key="7">
    <source>
        <dbReference type="RuleBase" id="RU003835"/>
    </source>
</evidence>
<dbReference type="NCBIfam" id="TIGR00016">
    <property type="entry name" value="ackA"/>
    <property type="match status" value="1"/>
</dbReference>
<dbReference type="KEGG" id="pseg:D3H65_00740"/>
<comment type="cofactor">
    <cofactor evidence="6">
        <name>Mg(2+)</name>
        <dbReference type="ChEBI" id="CHEBI:18420"/>
    </cofactor>
    <cofactor evidence="6">
        <name>Mn(2+)</name>
        <dbReference type="ChEBI" id="CHEBI:29035"/>
    </cofactor>
    <text evidence="6">Mg(2+). Can also accept Mn(2+).</text>
</comment>
<dbReference type="AlphaFoldDB" id="A0A3B7MHF9"/>
<dbReference type="EC" id="2.7.2.1" evidence="6"/>
<comment type="catalytic activity">
    <reaction evidence="6">
        <text>acetate + ATP = acetyl phosphate + ADP</text>
        <dbReference type="Rhea" id="RHEA:11352"/>
        <dbReference type="ChEBI" id="CHEBI:22191"/>
        <dbReference type="ChEBI" id="CHEBI:30089"/>
        <dbReference type="ChEBI" id="CHEBI:30616"/>
        <dbReference type="ChEBI" id="CHEBI:456216"/>
        <dbReference type="EC" id="2.7.2.1"/>
    </reaction>
</comment>
<dbReference type="PROSITE" id="PS01075">
    <property type="entry name" value="ACETATE_KINASE_1"/>
    <property type="match status" value="1"/>
</dbReference>
<keyword evidence="5 6" id="KW-0067">ATP-binding</keyword>
<dbReference type="GO" id="GO:0000287">
    <property type="term" value="F:magnesium ion binding"/>
    <property type="evidence" value="ECO:0007669"/>
    <property type="project" value="UniProtKB-UniRule"/>
</dbReference>
<feature type="site" description="Transition state stabilizer" evidence="6">
    <location>
        <position position="242"/>
    </location>
</feature>
<keyword evidence="2 6" id="KW-0808">Transferase</keyword>
<name>A0A3B7MHF9_9BACT</name>
<keyword evidence="4 6" id="KW-0418">Kinase</keyword>
<dbReference type="PANTHER" id="PTHR21060">
    <property type="entry name" value="ACETATE KINASE"/>
    <property type="match status" value="1"/>
</dbReference>
<dbReference type="GO" id="GO:0005737">
    <property type="term" value="C:cytoplasm"/>
    <property type="evidence" value="ECO:0007669"/>
    <property type="project" value="UniProtKB-SubCell"/>
</dbReference>
<keyword evidence="3 6" id="KW-0547">Nucleotide-binding</keyword>
<comment type="subunit">
    <text evidence="6">Homodimer.</text>
</comment>
<evidence type="ECO:0000256" key="2">
    <source>
        <dbReference type="ARBA" id="ARBA00022679"/>
    </source>
</evidence>
<feature type="binding site" evidence="6">
    <location>
        <position position="385"/>
    </location>
    <ligand>
        <name>Mg(2+)</name>
        <dbReference type="ChEBI" id="CHEBI:18420"/>
    </ligand>
</feature>
<dbReference type="PANTHER" id="PTHR21060:SF15">
    <property type="entry name" value="ACETATE KINASE-RELATED"/>
    <property type="match status" value="1"/>
</dbReference>
<dbReference type="CDD" id="cd24010">
    <property type="entry name" value="ASKHA_NBD_AcK_PK"/>
    <property type="match status" value="1"/>
</dbReference>
<dbReference type="InterPro" id="IPR043129">
    <property type="entry name" value="ATPase_NBD"/>
</dbReference>
<dbReference type="GO" id="GO:0005524">
    <property type="term" value="F:ATP binding"/>
    <property type="evidence" value="ECO:0007669"/>
    <property type="project" value="UniProtKB-KW"/>
</dbReference>
<evidence type="ECO:0000256" key="5">
    <source>
        <dbReference type="ARBA" id="ARBA00022840"/>
    </source>
</evidence>
<dbReference type="PRINTS" id="PR00471">
    <property type="entry name" value="ACETATEKNASE"/>
</dbReference>
<dbReference type="OrthoDB" id="9802453at2"/>
<dbReference type="Gene3D" id="3.30.420.40">
    <property type="match status" value="2"/>
</dbReference>
<protein>
    <recommendedName>
        <fullName evidence="6">Acetate kinase</fullName>
        <ecNumber evidence="6">2.7.2.1</ecNumber>
    </recommendedName>
    <alternativeName>
        <fullName evidence="6">Acetokinase</fullName>
    </alternativeName>
</protein>
<evidence type="ECO:0000256" key="1">
    <source>
        <dbReference type="ARBA" id="ARBA00008748"/>
    </source>
</evidence>
<evidence type="ECO:0000313" key="8">
    <source>
        <dbReference type="EMBL" id="AXY72589.1"/>
    </source>
</evidence>
<comment type="subcellular location">
    <subcellularLocation>
        <location evidence="6">Cytoplasm</location>
    </subcellularLocation>
</comment>
<comment type="similarity">
    <text evidence="1 6 7">Belongs to the acetokinase family.</text>
</comment>
<dbReference type="GO" id="GO:0006085">
    <property type="term" value="P:acetyl-CoA biosynthetic process"/>
    <property type="evidence" value="ECO:0007669"/>
    <property type="project" value="UniProtKB-UniRule"/>
</dbReference>
<evidence type="ECO:0000256" key="3">
    <source>
        <dbReference type="ARBA" id="ARBA00022741"/>
    </source>
</evidence>
<feature type="binding site" evidence="6">
    <location>
        <position position="7"/>
    </location>
    <ligand>
        <name>Mg(2+)</name>
        <dbReference type="ChEBI" id="CHEBI:18420"/>
    </ligand>
</feature>
<dbReference type="InterPro" id="IPR004372">
    <property type="entry name" value="Ac/propionate_kinase"/>
</dbReference>
<sequence length="398" mass="43147">MKVLVINAGSSSLKFRLFDMPGEQVLCSGIAERIGEAEASIHITRSVNGKDQTTEQQHALPDHAAAMQQVVSLLCHPEQGVIQSPEEVALVGHRVVHGGESFSSATIVTPAVREKIKELFPFAPLHNPINLRCLEVAADFFPAAKQVAVFDTAFHHELPPEAARYAIPHAYYEQDKIRAYGFHGISHKYVTEQARDFLDLPQAKMISLHLGNGCSAAAVEGARSLDTSMGFSPVSGLVMGTRSGDIDPSVLLHLMTHHGYSTAYVDQLLNKRSGLQGLTGRHDMRDIDKAAEEGDGEAQFARRLYAYRIKRYIGSYIAVLNGLDALLFTAGVGEHDSSMRALVCDGLSHLGIEIDPVLNGLPATGIRAIHSGARPVKILVIPTNEELEIARQCIAIPA</sequence>
<dbReference type="SUPFAM" id="SSF53067">
    <property type="entry name" value="Actin-like ATPase domain"/>
    <property type="match status" value="2"/>
</dbReference>
<feature type="binding site" evidence="6">
    <location>
        <position position="14"/>
    </location>
    <ligand>
        <name>ATP</name>
        <dbReference type="ChEBI" id="CHEBI:30616"/>
    </ligand>
</feature>
<comment type="function">
    <text evidence="6">Catalyzes the formation of acetyl phosphate from acetate and ATP. Can also catalyze the reverse reaction.</text>
</comment>
<feature type="binding site" evidence="6">
    <location>
        <position position="94"/>
    </location>
    <ligand>
        <name>substrate</name>
    </ligand>
</feature>
<comment type="pathway">
    <text evidence="6">Metabolic intermediate biosynthesis; acetyl-CoA biosynthesis; acetyl-CoA from acetate: step 1/2.</text>
</comment>
<dbReference type="GO" id="GO:0006083">
    <property type="term" value="P:acetate metabolic process"/>
    <property type="evidence" value="ECO:0007669"/>
    <property type="project" value="TreeGrafter"/>
</dbReference>
<keyword evidence="9" id="KW-1185">Reference proteome</keyword>
<keyword evidence="6" id="KW-0479">Metal-binding</keyword>
<dbReference type="EMBL" id="CP032157">
    <property type="protein sequence ID" value="AXY72589.1"/>
    <property type="molecule type" value="Genomic_DNA"/>
</dbReference>
<dbReference type="PIRSF" id="PIRSF000722">
    <property type="entry name" value="Acetate_prop_kin"/>
    <property type="match status" value="1"/>
</dbReference>
<dbReference type="GO" id="GO:0008776">
    <property type="term" value="F:acetate kinase activity"/>
    <property type="evidence" value="ECO:0007669"/>
    <property type="project" value="UniProtKB-UniRule"/>
</dbReference>
<accession>A0A3B7MHF9</accession>
<keyword evidence="6" id="KW-0963">Cytoplasm</keyword>
<dbReference type="UniPathway" id="UPA00340">
    <property type="reaction ID" value="UER00458"/>
</dbReference>
<feature type="active site" description="Proton donor/acceptor" evidence="6">
    <location>
        <position position="151"/>
    </location>
</feature>
<evidence type="ECO:0000256" key="6">
    <source>
        <dbReference type="HAMAP-Rule" id="MF_00020"/>
    </source>
</evidence>
<keyword evidence="6" id="KW-0460">Magnesium</keyword>
<dbReference type="InterPro" id="IPR000890">
    <property type="entry name" value="Aliphatic_acid_kin_short-chain"/>
</dbReference>
<gene>
    <name evidence="6" type="primary">ackA</name>
    <name evidence="8" type="ORF">D3H65_00740</name>
</gene>
<feature type="site" description="Transition state stabilizer" evidence="6">
    <location>
        <position position="183"/>
    </location>
</feature>
<dbReference type="InterPro" id="IPR023865">
    <property type="entry name" value="Aliphatic_acid_kinase_CS"/>
</dbReference>
<feature type="binding site" evidence="6">
    <location>
        <begin position="331"/>
        <end position="335"/>
    </location>
    <ligand>
        <name>ATP</name>
        <dbReference type="ChEBI" id="CHEBI:30616"/>
    </ligand>
</feature>
<dbReference type="Proteomes" id="UP000263900">
    <property type="component" value="Chromosome"/>
</dbReference>
<dbReference type="RefSeq" id="WP_119048427.1">
    <property type="nucleotide sequence ID" value="NZ_CP032157.1"/>
</dbReference>
<feature type="binding site" evidence="6">
    <location>
        <begin position="209"/>
        <end position="213"/>
    </location>
    <ligand>
        <name>ATP</name>
        <dbReference type="ChEBI" id="CHEBI:30616"/>
    </ligand>
</feature>
<reference evidence="8 9" key="1">
    <citation type="submission" date="2018-09" db="EMBL/GenBank/DDBJ databases">
        <title>Genome sequencing of strain 6GH32-13.</title>
        <authorList>
            <person name="Weon H.-Y."/>
            <person name="Heo J."/>
            <person name="Kwon S.-W."/>
        </authorList>
    </citation>
    <scope>NUCLEOTIDE SEQUENCE [LARGE SCALE GENOMIC DNA]</scope>
    <source>
        <strain evidence="8 9">5GH32-13</strain>
    </source>
</reference>
<dbReference type="Pfam" id="PF00871">
    <property type="entry name" value="Acetate_kinase"/>
    <property type="match status" value="1"/>
</dbReference>
<organism evidence="8 9">
    <name type="scientific">Paraflavitalea soli</name>
    <dbReference type="NCBI Taxonomy" id="2315862"/>
    <lineage>
        <taxon>Bacteria</taxon>
        <taxon>Pseudomonadati</taxon>
        <taxon>Bacteroidota</taxon>
        <taxon>Chitinophagia</taxon>
        <taxon>Chitinophagales</taxon>
        <taxon>Chitinophagaceae</taxon>
        <taxon>Paraflavitalea</taxon>
    </lineage>
</organism>
<dbReference type="HAMAP" id="MF_00020">
    <property type="entry name" value="Acetate_kinase"/>
    <property type="match status" value="1"/>
</dbReference>
<feature type="binding site" evidence="6">
    <location>
        <begin position="283"/>
        <end position="285"/>
    </location>
    <ligand>
        <name>ATP</name>
        <dbReference type="ChEBI" id="CHEBI:30616"/>
    </ligand>
</feature>
<evidence type="ECO:0000313" key="9">
    <source>
        <dbReference type="Proteomes" id="UP000263900"/>
    </source>
</evidence>
<evidence type="ECO:0000256" key="4">
    <source>
        <dbReference type="ARBA" id="ARBA00022777"/>
    </source>
</evidence>